<dbReference type="PANTHER" id="PTHR30558:SF12">
    <property type="entry name" value="BIOPOLYMER TRANSPORT PROTEIN EXBD"/>
    <property type="match status" value="1"/>
</dbReference>
<feature type="compositionally biased region" description="Low complexity" evidence="11">
    <location>
        <begin position="1"/>
        <end position="13"/>
    </location>
</feature>
<dbReference type="GO" id="GO:0015031">
    <property type="term" value="P:protein transport"/>
    <property type="evidence" value="ECO:0007669"/>
    <property type="project" value="UniProtKB-KW"/>
</dbReference>
<keyword evidence="7 10" id="KW-0653">Protein transport</keyword>
<evidence type="ECO:0000256" key="2">
    <source>
        <dbReference type="ARBA" id="ARBA00005811"/>
    </source>
</evidence>
<evidence type="ECO:0000313" key="13">
    <source>
        <dbReference type="EMBL" id="TMI95698.1"/>
    </source>
</evidence>
<comment type="caution">
    <text evidence="13">The sequence shown here is derived from an EMBL/GenBank/DDBJ whole genome shotgun (WGS) entry which is preliminary data.</text>
</comment>
<keyword evidence="5" id="KW-0997">Cell inner membrane</keyword>
<evidence type="ECO:0000256" key="3">
    <source>
        <dbReference type="ARBA" id="ARBA00022448"/>
    </source>
</evidence>
<dbReference type="GO" id="GO:0005886">
    <property type="term" value="C:plasma membrane"/>
    <property type="evidence" value="ECO:0007669"/>
    <property type="project" value="UniProtKB-SubCell"/>
</dbReference>
<evidence type="ECO:0000256" key="10">
    <source>
        <dbReference type="RuleBase" id="RU003879"/>
    </source>
</evidence>
<accession>A0A537KIV0</accession>
<comment type="similarity">
    <text evidence="2 10">Belongs to the ExbD/TolR family.</text>
</comment>
<comment type="subcellular location">
    <subcellularLocation>
        <location evidence="1">Cell inner membrane</location>
        <topology evidence="1">Single-pass type II membrane protein</topology>
    </subcellularLocation>
    <subcellularLocation>
        <location evidence="10">Cell membrane</location>
        <topology evidence="10">Single-pass type II membrane protein</topology>
    </subcellularLocation>
</comment>
<reference evidence="13 14" key="1">
    <citation type="journal article" date="2019" name="Nat. Microbiol.">
        <title>Mediterranean grassland soil C-N compound turnover is dependent on rainfall and depth, and is mediated by genomically divergent microorganisms.</title>
        <authorList>
            <person name="Diamond S."/>
            <person name="Andeer P.F."/>
            <person name="Li Z."/>
            <person name="Crits-Christoph A."/>
            <person name="Burstein D."/>
            <person name="Anantharaman K."/>
            <person name="Lane K.R."/>
            <person name="Thomas B.C."/>
            <person name="Pan C."/>
            <person name="Northen T.R."/>
            <person name="Banfield J.F."/>
        </authorList>
    </citation>
    <scope>NUCLEOTIDE SEQUENCE [LARGE SCALE GENOMIC DNA]</scope>
    <source>
        <strain evidence="13">NP_4</strain>
    </source>
</reference>
<gene>
    <name evidence="13" type="ORF">E6H01_14315</name>
</gene>
<dbReference type="Proteomes" id="UP000319353">
    <property type="component" value="Unassembled WGS sequence"/>
</dbReference>
<name>A0A537KIV0_9BACT</name>
<evidence type="ECO:0000256" key="8">
    <source>
        <dbReference type="ARBA" id="ARBA00022989"/>
    </source>
</evidence>
<evidence type="ECO:0000256" key="7">
    <source>
        <dbReference type="ARBA" id="ARBA00022927"/>
    </source>
</evidence>
<keyword evidence="6 10" id="KW-0812">Transmembrane</keyword>
<sequence>MSAASSAGRSSPRNSRRRRRRRPVALSTGSSKVPVRADINVTPMIDVMLVLLIIFMIVTPAITAGFQATIPRAQNAEKREEDQGEIRLGIDRNGKYYVDQINPATQVYTGPRLVPDGELQNTLTAIYGQRTRDKILFLKADEGIDFAHVQAAI</sequence>
<keyword evidence="8 12" id="KW-1133">Transmembrane helix</keyword>
<organism evidence="13 14">
    <name type="scientific">Candidatus Segetimicrobium genomatis</name>
    <dbReference type="NCBI Taxonomy" id="2569760"/>
    <lineage>
        <taxon>Bacteria</taxon>
        <taxon>Bacillati</taxon>
        <taxon>Candidatus Sysuimicrobiota</taxon>
        <taxon>Candidatus Sysuimicrobiia</taxon>
        <taxon>Candidatus Sysuimicrobiales</taxon>
        <taxon>Candidatus Segetimicrobiaceae</taxon>
        <taxon>Candidatus Segetimicrobium</taxon>
    </lineage>
</organism>
<proteinExistence type="inferred from homology"/>
<evidence type="ECO:0000256" key="1">
    <source>
        <dbReference type="ARBA" id="ARBA00004249"/>
    </source>
</evidence>
<dbReference type="GO" id="GO:0022857">
    <property type="term" value="F:transmembrane transporter activity"/>
    <property type="evidence" value="ECO:0007669"/>
    <property type="project" value="InterPro"/>
</dbReference>
<protein>
    <recommendedName>
        <fullName evidence="15">Biopolymer transporter ExbD</fullName>
    </recommendedName>
</protein>
<dbReference type="InterPro" id="IPR003400">
    <property type="entry name" value="ExbD"/>
</dbReference>
<keyword evidence="3 10" id="KW-0813">Transport</keyword>
<evidence type="ECO:0000256" key="4">
    <source>
        <dbReference type="ARBA" id="ARBA00022475"/>
    </source>
</evidence>
<evidence type="ECO:0000256" key="12">
    <source>
        <dbReference type="SAM" id="Phobius"/>
    </source>
</evidence>
<evidence type="ECO:0000256" key="11">
    <source>
        <dbReference type="SAM" id="MobiDB-lite"/>
    </source>
</evidence>
<feature type="compositionally biased region" description="Basic residues" evidence="11">
    <location>
        <begin position="14"/>
        <end position="23"/>
    </location>
</feature>
<feature type="non-terminal residue" evidence="13">
    <location>
        <position position="153"/>
    </location>
</feature>
<feature type="transmembrane region" description="Helical" evidence="12">
    <location>
        <begin position="47"/>
        <end position="70"/>
    </location>
</feature>
<evidence type="ECO:0000256" key="6">
    <source>
        <dbReference type="ARBA" id="ARBA00022692"/>
    </source>
</evidence>
<evidence type="ECO:0000256" key="5">
    <source>
        <dbReference type="ARBA" id="ARBA00022519"/>
    </source>
</evidence>
<feature type="region of interest" description="Disordered" evidence="11">
    <location>
        <begin position="1"/>
        <end position="29"/>
    </location>
</feature>
<evidence type="ECO:0008006" key="15">
    <source>
        <dbReference type="Google" id="ProtNLM"/>
    </source>
</evidence>
<dbReference type="PANTHER" id="PTHR30558">
    <property type="entry name" value="EXBD MEMBRANE COMPONENT OF PMF-DRIVEN MACROMOLECULE IMPORT SYSTEM"/>
    <property type="match status" value="1"/>
</dbReference>
<dbReference type="Pfam" id="PF02472">
    <property type="entry name" value="ExbD"/>
    <property type="match status" value="1"/>
</dbReference>
<keyword evidence="4" id="KW-1003">Cell membrane</keyword>
<dbReference type="AlphaFoldDB" id="A0A537KIV0"/>
<evidence type="ECO:0000256" key="9">
    <source>
        <dbReference type="ARBA" id="ARBA00023136"/>
    </source>
</evidence>
<evidence type="ECO:0000313" key="14">
    <source>
        <dbReference type="Proteomes" id="UP000319353"/>
    </source>
</evidence>
<dbReference type="EMBL" id="VBAL01000284">
    <property type="protein sequence ID" value="TMI95698.1"/>
    <property type="molecule type" value="Genomic_DNA"/>
</dbReference>
<keyword evidence="9 12" id="KW-0472">Membrane</keyword>